<sequence length="370" mass="40786">MDWYRVQALVVKEFLALLRNKASRMVLIGPPVIQLIVFSYAATFNLHNVPIAIYNEDAGAAAHQLIARFQGSPYFSIERMPKSGRRIRDIISDKKALLVLRIGPRFSRDLVLHRTARVEVLVDGRNSNTALIALSDVNAVIQAFSVHWAGTHGWRATPAILVTRAWFNPNLRSRWFIVPGVVGLLTLVVAPLVTGLSVAREREAGTFDQLLVTPLGPWEILLGKALPGFLIGSLEATLIIVVAILWFRVPFMGSVLALYLGLFLFLLAAIGVGLAISSASATQQQGLLGVFLFLVPAVILSGFATPIANMPLPVQYLTYLNPLRYFLIILRGVFLEGDGIAILWAQYLPLIAIGLVTMTIATWLFRRRLT</sequence>
<evidence type="ECO:0000256" key="6">
    <source>
        <dbReference type="ARBA" id="ARBA00022989"/>
    </source>
</evidence>
<comment type="similarity">
    <text evidence="2">Belongs to the ABC-2 integral membrane protein family.</text>
</comment>
<feature type="transmembrane region" description="Helical" evidence="8">
    <location>
        <begin position="286"/>
        <end position="304"/>
    </location>
</feature>
<keyword evidence="3" id="KW-0813">Transport</keyword>
<evidence type="ECO:0000259" key="9">
    <source>
        <dbReference type="PROSITE" id="PS51012"/>
    </source>
</evidence>
<name>A0A368HDB9_9GAMM</name>
<dbReference type="Gene3D" id="3.40.1710.10">
    <property type="entry name" value="abc type-2 transporter like domain"/>
    <property type="match status" value="1"/>
</dbReference>
<dbReference type="OrthoDB" id="9808686at2"/>
<dbReference type="EMBL" id="PSYR01000002">
    <property type="protein sequence ID" value="RCN56435.1"/>
    <property type="molecule type" value="Genomic_DNA"/>
</dbReference>
<dbReference type="AlphaFoldDB" id="A0A368HDB9"/>
<evidence type="ECO:0000256" key="4">
    <source>
        <dbReference type="ARBA" id="ARBA00022475"/>
    </source>
</evidence>
<dbReference type="PANTHER" id="PTHR30294:SF44">
    <property type="entry name" value="MULTIDRUG ABC TRANSPORTER PERMEASE YBHR-RELATED"/>
    <property type="match status" value="1"/>
</dbReference>
<keyword evidence="7 8" id="KW-0472">Membrane</keyword>
<evidence type="ECO:0000313" key="10">
    <source>
        <dbReference type="EMBL" id="RCN56435.1"/>
    </source>
</evidence>
<feature type="transmembrane region" description="Helical" evidence="8">
    <location>
        <begin position="340"/>
        <end position="365"/>
    </location>
</feature>
<comment type="caution">
    <text evidence="10">The sequence shown here is derived from an EMBL/GenBank/DDBJ whole genome shotgun (WGS) entry which is preliminary data.</text>
</comment>
<dbReference type="InterPro" id="IPR051449">
    <property type="entry name" value="ABC-2_transporter_component"/>
</dbReference>
<evidence type="ECO:0000256" key="5">
    <source>
        <dbReference type="ARBA" id="ARBA00022692"/>
    </source>
</evidence>
<dbReference type="InterPro" id="IPR013525">
    <property type="entry name" value="ABC2_TM"/>
</dbReference>
<evidence type="ECO:0000256" key="2">
    <source>
        <dbReference type="ARBA" id="ARBA00007783"/>
    </source>
</evidence>
<keyword evidence="11" id="KW-1185">Reference proteome</keyword>
<organism evidence="10 11">
    <name type="scientific">Acidiferrobacter thiooxydans</name>
    <dbReference type="NCBI Taxonomy" id="163359"/>
    <lineage>
        <taxon>Bacteria</taxon>
        <taxon>Pseudomonadati</taxon>
        <taxon>Pseudomonadota</taxon>
        <taxon>Gammaproteobacteria</taxon>
        <taxon>Acidiferrobacterales</taxon>
        <taxon>Acidiferrobacteraceae</taxon>
        <taxon>Acidiferrobacter</taxon>
    </lineage>
</organism>
<feature type="transmembrane region" description="Helical" evidence="8">
    <location>
        <begin position="256"/>
        <end position="280"/>
    </location>
</feature>
<dbReference type="Pfam" id="PF12698">
    <property type="entry name" value="ABC2_membrane_3"/>
    <property type="match status" value="1"/>
</dbReference>
<keyword evidence="6 8" id="KW-1133">Transmembrane helix</keyword>
<protein>
    <submittedName>
        <fullName evidence="10">Antibiotic ABC transporter permease</fullName>
    </submittedName>
</protein>
<evidence type="ECO:0000313" key="11">
    <source>
        <dbReference type="Proteomes" id="UP000253250"/>
    </source>
</evidence>
<dbReference type="InterPro" id="IPR047817">
    <property type="entry name" value="ABC2_TM_bact-type"/>
</dbReference>
<feature type="transmembrane region" description="Helical" evidence="8">
    <location>
        <begin position="225"/>
        <end position="249"/>
    </location>
</feature>
<feature type="transmembrane region" description="Helical" evidence="8">
    <location>
        <begin position="175"/>
        <end position="199"/>
    </location>
</feature>
<dbReference type="PROSITE" id="PS51012">
    <property type="entry name" value="ABC_TM2"/>
    <property type="match status" value="1"/>
</dbReference>
<evidence type="ECO:0000256" key="8">
    <source>
        <dbReference type="SAM" id="Phobius"/>
    </source>
</evidence>
<dbReference type="Proteomes" id="UP000253250">
    <property type="component" value="Unassembled WGS sequence"/>
</dbReference>
<gene>
    <name evidence="10" type="ORF">C4900_11490</name>
</gene>
<feature type="domain" description="ABC transmembrane type-2" evidence="9">
    <location>
        <begin position="130"/>
        <end position="368"/>
    </location>
</feature>
<keyword evidence="4" id="KW-1003">Cell membrane</keyword>
<evidence type="ECO:0000256" key="7">
    <source>
        <dbReference type="ARBA" id="ARBA00023136"/>
    </source>
</evidence>
<keyword evidence="5 8" id="KW-0812">Transmembrane</keyword>
<dbReference type="PANTHER" id="PTHR30294">
    <property type="entry name" value="MEMBRANE COMPONENT OF ABC TRANSPORTER YHHJ-RELATED"/>
    <property type="match status" value="1"/>
</dbReference>
<dbReference type="GO" id="GO:0140359">
    <property type="term" value="F:ABC-type transporter activity"/>
    <property type="evidence" value="ECO:0007669"/>
    <property type="project" value="InterPro"/>
</dbReference>
<accession>A0A368HDB9</accession>
<comment type="subcellular location">
    <subcellularLocation>
        <location evidence="1">Cell membrane</location>
        <topology evidence="1">Multi-pass membrane protein</topology>
    </subcellularLocation>
</comment>
<dbReference type="RefSeq" id="WP_114283126.1">
    <property type="nucleotide sequence ID" value="NZ_PSYR01000002.1"/>
</dbReference>
<proteinExistence type="inferred from homology"/>
<evidence type="ECO:0000256" key="1">
    <source>
        <dbReference type="ARBA" id="ARBA00004651"/>
    </source>
</evidence>
<evidence type="ECO:0000256" key="3">
    <source>
        <dbReference type="ARBA" id="ARBA00022448"/>
    </source>
</evidence>
<dbReference type="GO" id="GO:0005886">
    <property type="term" value="C:plasma membrane"/>
    <property type="evidence" value="ECO:0007669"/>
    <property type="project" value="UniProtKB-SubCell"/>
</dbReference>
<reference evidence="10 11" key="1">
    <citation type="submission" date="2018-02" db="EMBL/GenBank/DDBJ databases">
        <title>Insights into the biology of acidophilic members of the Acidiferrobacteraceae family derived from comparative genomic analyses.</title>
        <authorList>
            <person name="Issotta F."/>
            <person name="Thyssen C."/>
            <person name="Mena C."/>
            <person name="Moya A."/>
            <person name="Bellenberg S."/>
            <person name="Sproer C."/>
            <person name="Covarrubias P.C."/>
            <person name="Sand W."/>
            <person name="Quatrini R."/>
            <person name="Vera M."/>
        </authorList>
    </citation>
    <scope>NUCLEOTIDE SEQUENCE [LARGE SCALE GENOMIC DNA]</scope>
    <source>
        <strain evidence="11">m-1</strain>
    </source>
</reference>